<feature type="domain" description="Methyltransferase" evidence="9">
    <location>
        <begin position="168"/>
        <end position="250"/>
    </location>
</feature>
<evidence type="ECO:0000256" key="8">
    <source>
        <dbReference type="ARBA" id="ARBA00048428"/>
    </source>
</evidence>
<reference evidence="10 11" key="1">
    <citation type="submission" date="2020-01" db="EMBL/GenBank/DDBJ databases">
        <title>Genomes assembled from Gulf of Kutch pelagic sediment metagenomes.</title>
        <authorList>
            <person name="Chandrashekar M."/>
            <person name="Mahajan M.S."/>
            <person name="Dave K.J."/>
            <person name="Vatsa P."/>
            <person name="Nathani N.M."/>
        </authorList>
    </citation>
    <scope>NUCLEOTIDE SEQUENCE [LARGE SCALE GENOMIC DNA]</scope>
    <source>
        <strain evidence="10">KS3-K002</strain>
    </source>
</reference>
<dbReference type="InterPro" id="IPR026669">
    <property type="entry name" value="Arsenite_MeTrfase-like"/>
</dbReference>
<keyword evidence="10" id="KW-0489">Methyltransferase</keyword>
<evidence type="ECO:0000313" key="10">
    <source>
        <dbReference type="EMBL" id="NIR74445.1"/>
    </source>
</evidence>
<keyword evidence="1" id="KW-0808">Transferase</keyword>
<dbReference type="CDD" id="cd02440">
    <property type="entry name" value="AdoMet_MTases"/>
    <property type="match status" value="1"/>
</dbReference>
<dbReference type="PANTHER" id="PTHR43675:SF8">
    <property type="entry name" value="ARSENITE METHYLTRANSFERASE"/>
    <property type="match status" value="1"/>
</dbReference>
<dbReference type="PANTHER" id="PTHR43675">
    <property type="entry name" value="ARSENITE METHYLTRANSFERASE"/>
    <property type="match status" value="1"/>
</dbReference>
<sequence>MRVNSSVDVERAVSERYSRGATAREAQLCCPVEYDPRYLRVIPEEIIERDYGCGDPSRHLAPGDTVLDLGSGAGKICYIASQIVGPRGRVLGVDMNDDMLALARRYQEPVGDRIGWHNVEFRRGRIQDLRLDLERLDEWLSRHPVRTSDDLQALESEEARLRNEAPLISDSSVDVVISNCVLNLVSEEDRQQLFPEIYRVLRRGGRAVISDIVADEPVPEHLKADPQLWSGCVSGAMTETAFVEAFERAGFYGIEILSRGAEPWRTVEGIEFRSITLRAYRGLEGPCLETNKAVIYRGPWKKVIDDDGHVFRRGLRTAVCEKTFGILTRVPYRDHFDPVLPLEGADVEPSSPFDCNRSALRHPRETKGLDYDRTSDAAPDACGTDGNCC</sequence>
<accession>A0AAE5CBH9</accession>
<evidence type="ECO:0000256" key="6">
    <source>
        <dbReference type="ARBA" id="ARBA00047941"/>
    </source>
</evidence>
<evidence type="ECO:0000256" key="7">
    <source>
        <dbReference type="ARBA" id="ARBA00047943"/>
    </source>
</evidence>
<comment type="catalytic activity">
    <reaction evidence="7">
        <text>arsenic triglutathione + 2 [thioredoxin]-dithiol + 2 S-adenosyl-L-methionine + H2O = dimethylarsinous acid + 2 [thioredoxin]-disulfide + 3 glutathione + 2 S-adenosyl-L-homocysteine + 2 H(+)</text>
        <dbReference type="Rhea" id="RHEA:69464"/>
        <dbReference type="Rhea" id="RHEA-COMP:10698"/>
        <dbReference type="Rhea" id="RHEA-COMP:10700"/>
        <dbReference type="ChEBI" id="CHEBI:15377"/>
        <dbReference type="ChEBI" id="CHEBI:15378"/>
        <dbReference type="ChEBI" id="CHEBI:23808"/>
        <dbReference type="ChEBI" id="CHEBI:29950"/>
        <dbReference type="ChEBI" id="CHEBI:50058"/>
        <dbReference type="ChEBI" id="CHEBI:57856"/>
        <dbReference type="ChEBI" id="CHEBI:57925"/>
        <dbReference type="ChEBI" id="CHEBI:59789"/>
        <dbReference type="ChEBI" id="CHEBI:183640"/>
        <dbReference type="EC" id="2.1.1.137"/>
    </reaction>
</comment>
<evidence type="ECO:0000256" key="2">
    <source>
        <dbReference type="ARBA" id="ARBA00022691"/>
    </source>
</evidence>
<feature type="domain" description="Methyltransferase" evidence="9">
    <location>
        <begin position="62"/>
        <end position="151"/>
    </location>
</feature>
<dbReference type="Proteomes" id="UP000702544">
    <property type="component" value="Unassembled WGS sequence"/>
</dbReference>
<dbReference type="GO" id="GO:0032259">
    <property type="term" value="P:methylation"/>
    <property type="evidence" value="ECO:0007669"/>
    <property type="project" value="UniProtKB-KW"/>
</dbReference>
<evidence type="ECO:0000256" key="1">
    <source>
        <dbReference type="ARBA" id="ARBA00022679"/>
    </source>
</evidence>
<comment type="similarity">
    <text evidence="3">Belongs to the methyltransferase superfamily. Arsenite methyltransferase family.</text>
</comment>
<evidence type="ECO:0000256" key="5">
    <source>
        <dbReference type="ARBA" id="ARBA00034545"/>
    </source>
</evidence>
<organism evidence="10 11">
    <name type="scientific">Candidatus Kutchimonas denitrificans</name>
    <dbReference type="NCBI Taxonomy" id="3056748"/>
    <lineage>
        <taxon>Bacteria</taxon>
        <taxon>Pseudomonadati</taxon>
        <taxon>Gemmatimonadota</taxon>
        <taxon>Gemmatimonadia</taxon>
        <taxon>Candidatus Palauibacterales</taxon>
        <taxon>Candidatus Palauibacteraceae</taxon>
        <taxon>Candidatus Kutchimonas</taxon>
    </lineage>
</organism>
<dbReference type="EC" id="2.1.1.137" evidence="4"/>
<proteinExistence type="inferred from homology"/>
<name>A0AAE5CBH9_9BACT</name>
<dbReference type="AlphaFoldDB" id="A0AAE5CBH9"/>
<comment type="catalytic activity">
    <reaction evidence="6">
        <text>arsenic triglutathione + [thioredoxin]-dithiol + S-adenosyl-L-methionine + 2 H2O = methylarsonous acid + [thioredoxin]-disulfide + 3 glutathione + S-adenosyl-L-homocysteine + H(+)</text>
        <dbReference type="Rhea" id="RHEA:69460"/>
        <dbReference type="Rhea" id="RHEA-COMP:10698"/>
        <dbReference type="Rhea" id="RHEA-COMP:10700"/>
        <dbReference type="ChEBI" id="CHEBI:15377"/>
        <dbReference type="ChEBI" id="CHEBI:15378"/>
        <dbReference type="ChEBI" id="CHEBI:17826"/>
        <dbReference type="ChEBI" id="CHEBI:29950"/>
        <dbReference type="ChEBI" id="CHEBI:50058"/>
        <dbReference type="ChEBI" id="CHEBI:57856"/>
        <dbReference type="ChEBI" id="CHEBI:57925"/>
        <dbReference type="ChEBI" id="CHEBI:59789"/>
        <dbReference type="ChEBI" id="CHEBI:183640"/>
        <dbReference type="EC" id="2.1.1.137"/>
    </reaction>
</comment>
<evidence type="ECO:0000256" key="4">
    <source>
        <dbReference type="ARBA" id="ARBA00034521"/>
    </source>
</evidence>
<dbReference type="InterPro" id="IPR029063">
    <property type="entry name" value="SAM-dependent_MTases_sf"/>
</dbReference>
<evidence type="ECO:0000256" key="3">
    <source>
        <dbReference type="ARBA" id="ARBA00034487"/>
    </source>
</evidence>
<evidence type="ECO:0000313" key="11">
    <source>
        <dbReference type="Proteomes" id="UP000702544"/>
    </source>
</evidence>
<gene>
    <name evidence="10" type="ORF">GWO12_04955</name>
</gene>
<comment type="caution">
    <text evidence="10">The sequence shown here is derived from an EMBL/GenBank/DDBJ whole genome shotgun (WGS) entry which is preliminary data.</text>
</comment>
<dbReference type="Gene3D" id="3.40.50.150">
    <property type="entry name" value="Vaccinia Virus protein VP39"/>
    <property type="match status" value="1"/>
</dbReference>
<protein>
    <recommendedName>
        <fullName evidence="5">Arsenite methyltransferase</fullName>
        <ecNumber evidence="4">2.1.1.137</ecNumber>
    </recommendedName>
</protein>
<dbReference type="SUPFAM" id="SSF53335">
    <property type="entry name" value="S-adenosyl-L-methionine-dependent methyltransferases"/>
    <property type="match status" value="1"/>
</dbReference>
<keyword evidence="2" id="KW-0949">S-adenosyl-L-methionine</keyword>
<dbReference type="Pfam" id="PF13847">
    <property type="entry name" value="Methyltransf_31"/>
    <property type="match status" value="2"/>
</dbReference>
<dbReference type="EMBL" id="JAACAK010000041">
    <property type="protein sequence ID" value="NIR74445.1"/>
    <property type="molecule type" value="Genomic_DNA"/>
</dbReference>
<dbReference type="InterPro" id="IPR025714">
    <property type="entry name" value="Methyltranfer_dom"/>
</dbReference>
<comment type="catalytic activity">
    <reaction evidence="8">
        <text>arsenic triglutathione + 3 [thioredoxin]-dithiol + 3 S-adenosyl-L-methionine = trimethylarsine + 3 [thioredoxin]-disulfide + 3 glutathione + 3 S-adenosyl-L-homocysteine + 3 H(+)</text>
        <dbReference type="Rhea" id="RHEA:69432"/>
        <dbReference type="Rhea" id="RHEA-COMP:10698"/>
        <dbReference type="Rhea" id="RHEA-COMP:10700"/>
        <dbReference type="ChEBI" id="CHEBI:15378"/>
        <dbReference type="ChEBI" id="CHEBI:27130"/>
        <dbReference type="ChEBI" id="CHEBI:29950"/>
        <dbReference type="ChEBI" id="CHEBI:50058"/>
        <dbReference type="ChEBI" id="CHEBI:57856"/>
        <dbReference type="ChEBI" id="CHEBI:57925"/>
        <dbReference type="ChEBI" id="CHEBI:59789"/>
        <dbReference type="ChEBI" id="CHEBI:183640"/>
        <dbReference type="EC" id="2.1.1.137"/>
    </reaction>
</comment>
<evidence type="ECO:0000259" key="9">
    <source>
        <dbReference type="Pfam" id="PF13847"/>
    </source>
</evidence>
<dbReference type="GO" id="GO:0030791">
    <property type="term" value="F:arsenite methyltransferase activity"/>
    <property type="evidence" value="ECO:0007669"/>
    <property type="project" value="UniProtKB-EC"/>
</dbReference>